<dbReference type="WBParaSite" id="ALUE_0000609501-mRNA-1">
    <property type="protein sequence ID" value="ALUE_0000609501-mRNA-1"/>
    <property type="gene ID" value="ALUE_0000609501"/>
</dbReference>
<dbReference type="InterPro" id="IPR013083">
    <property type="entry name" value="Znf_RING/FYVE/PHD"/>
</dbReference>
<dbReference type="PROSITE" id="PS50089">
    <property type="entry name" value="ZF_RING_2"/>
    <property type="match status" value="1"/>
</dbReference>
<dbReference type="SMART" id="SM00184">
    <property type="entry name" value="RING"/>
    <property type="match status" value="1"/>
</dbReference>
<evidence type="ECO:0000256" key="3">
    <source>
        <dbReference type="ARBA" id="ARBA00022833"/>
    </source>
</evidence>
<dbReference type="GO" id="GO:0061630">
    <property type="term" value="F:ubiquitin protein ligase activity"/>
    <property type="evidence" value="ECO:0007669"/>
    <property type="project" value="TreeGrafter"/>
</dbReference>
<accession>A0A9J2P879</accession>
<dbReference type="PANTHER" id="PTHR45931">
    <property type="entry name" value="SI:CH211-59O9.10"/>
    <property type="match status" value="1"/>
</dbReference>
<evidence type="ECO:0000256" key="2">
    <source>
        <dbReference type="ARBA" id="ARBA00022771"/>
    </source>
</evidence>
<proteinExistence type="predicted"/>
<feature type="compositionally biased region" description="Polar residues" evidence="5">
    <location>
        <begin position="347"/>
        <end position="360"/>
    </location>
</feature>
<feature type="region of interest" description="Disordered" evidence="5">
    <location>
        <begin position="392"/>
        <end position="434"/>
    </location>
</feature>
<evidence type="ECO:0000313" key="7">
    <source>
        <dbReference type="Proteomes" id="UP000036681"/>
    </source>
</evidence>
<feature type="region of interest" description="Disordered" evidence="5">
    <location>
        <begin position="114"/>
        <end position="143"/>
    </location>
</feature>
<reference evidence="8" key="1">
    <citation type="submission" date="2023-03" db="UniProtKB">
        <authorList>
            <consortium name="WormBaseParasite"/>
        </authorList>
    </citation>
    <scope>IDENTIFICATION</scope>
</reference>
<feature type="compositionally biased region" description="Basic and acidic residues" evidence="5">
    <location>
        <begin position="114"/>
        <end position="130"/>
    </location>
</feature>
<sequence>MSCGGYLGQVPQMNGCGELAYRCGGCMLPHGQCICRCVRTDHPYRGHTCRCDGSVYPCGRRLYPHEATVCPHRRQSYSQGETVHPYEVIAYSYWGPTYPRREIAYLEVSMHPREQTVHPSEKPTHLRDETVAPNGEYKSPRGELTHRPVDIAEPHEAYFQMANAVRLQAMNNYYGHNPYQLPALPMPMYPYMAGSPYTEGSSSSSNAMSPSLAFRGVQMPSVVNTPALMPSSGMSQMVLPRMNAYFTTGMPMPVPCGCLARAESFPAMCQQMYASHYHMHQHPVGNAQITLPTSEAVPPPPPSSVYSSSAGTSNQVMDSNQITSTNQSTSNGQTTNNNEGNSQNQTDNSNAPADQPTSSNATAAEMPALPPTLAAPPLRSAAMRNKRPAIRFSGQVAVNRDDDPSSVVRSTKRERSASAHSEQSADSVVDIPNSPNSSIIILHGGRNEDEGRARRPTGSIRAIGRSMMDATRHGTRGRQRSRQNTVSRSRRQNTESSVLPVRRPRENINPTHNDLLSSRMAQMESQRQANTAWYRRHHMSADSLVGADVVGRRAVGPSRLSISSYATPLFELSMVSLALLHGELNGAMADNPHTSNDPPPIGASLEQIVELTTVRSYDHDKAIPDTERDRCTVCLMNFEVEDSIRVLPCTHYFHTGCIDRWLIYNKKCPMCRVDIDAVESEDD</sequence>
<protein>
    <submittedName>
        <fullName evidence="8">RING-type domain-containing protein</fullName>
    </submittedName>
</protein>
<dbReference type="Pfam" id="PF13639">
    <property type="entry name" value="zf-RING_2"/>
    <property type="match status" value="1"/>
</dbReference>
<dbReference type="Gene3D" id="3.30.40.10">
    <property type="entry name" value="Zinc/RING finger domain, C3HC4 (zinc finger)"/>
    <property type="match status" value="1"/>
</dbReference>
<dbReference type="SUPFAM" id="SSF57850">
    <property type="entry name" value="RING/U-box"/>
    <property type="match status" value="1"/>
</dbReference>
<feature type="domain" description="RING-type" evidence="6">
    <location>
        <begin position="631"/>
        <end position="672"/>
    </location>
</feature>
<dbReference type="AlphaFoldDB" id="A0A9J2P879"/>
<feature type="compositionally biased region" description="Low complexity" evidence="5">
    <location>
        <begin position="304"/>
        <end position="346"/>
    </location>
</feature>
<keyword evidence="7" id="KW-1185">Reference proteome</keyword>
<organism evidence="7 8">
    <name type="scientific">Ascaris lumbricoides</name>
    <name type="common">Giant roundworm</name>
    <dbReference type="NCBI Taxonomy" id="6252"/>
    <lineage>
        <taxon>Eukaryota</taxon>
        <taxon>Metazoa</taxon>
        <taxon>Ecdysozoa</taxon>
        <taxon>Nematoda</taxon>
        <taxon>Chromadorea</taxon>
        <taxon>Rhabditida</taxon>
        <taxon>Spirurina</taxon>
        <taxon>Ascaridomorpha</taxon>
        <taxon>Ascaridoidea</taxon>
        <taxon>Ascarididae</taxon>
        <taxon>Ascaris</taxon>
    </lineage>
</organism>
<name>A0A9J2P879_ASCLU</name>
<evidence type="ECO:0000313" key="8">
    <source>
        <dbReference type="WBParaSite" id="ALUE_0000609501-mRNA-1"/>
    </source>
</evidence>
<keyword evidence="2 4" id="KW-0863">Zinc-finger</keyword>
<dbReference type="InterPro" id="IPR001841">
    <property type="entry name" value="Znf_RING"/>
</dbReference>
<dbReference type="GO" id="GO:0005634">
    <property type="term" value="C:nucleus"/>
    <property type="evidence" value="ECO:0007669"/>
    <property type="project" value="TreeGrafter"/>
</dbReference>
<evidence type="ECO:0000259" key="6">
    <source>
        <dbReference type="PROSITE" id="PS50089"/>
    </source>
</evidence>
<evidence type="ECO:0000256" key="1">
    <source>
        <dbReference type="ARBA" id="ARBA00022723"/>
    </source>
</evidence>
<dbReference type="PANTHER" id="PTHR45931:SF3">
    <property type="entry name" value="RING ZINC FINGER-CONTAINING PROTEIN"/>
    <property type="match status" value="1"/>
</dbReference>
<keyword evidence="3" id="KW-0862">Zinc</keyword>
<evidence type="ECO:0000256" key="4">
    <source>
        <dbReference type="PROSITE-ProRule" id="PRU00175"/>
    </source>
</evidence>
<dbReference type="GO" id="GO:0008270">
    <property type="term" value="F:zinc ion binding"/>
    <property type="evidence" value="ECO:0007669"/>
    <property type="project" value="UniProtKB-KW"/>
</dbReference>
<feature type="region of interest" description="Disordered" evidence="5">
    <location>
        <begin position="465"/>
        <end position="513"/>
    </location>
</feature>
<dbReference type="InterPro" id="IPR051834">
    <property type="entry name" value="RING_finger_E3_ligase"/>
</dbReference>
<feature type="region of interest" description="Disordered" evidence="5">
    <location>
        <begin position="291"/>
        <end position="363"/>
    </location>
</feature>
<dbReference type="GO" id="GO:0006511">
    <property type="term" value="P:ubiquitin-dependent protein catabolic process"/>
    <property type="evidence" value="ECO:0007669"/>
    <property type="project" value="TreeGrafter"/>
</dbReference>
<keyword evidence="1" id="KW-0479">Metal-binding</keyword>
<dbReference type="Proteomes" id="UP000036681">
    <property type="component" value="Unplaced"/>
</dbReference>
<evidence type="ECO:0000256" key="5">
    <source>
        <dbReference type="SAM" id="MobiDB-lite"/>
    </source>
</evidence>